<reference evidence="3 4" key="1">
    <citation type="journal article" date="2012" name="Nat. Biotechnol.">
        <title>Draft genome sequence of pigeonpea (Cajanus cajan), an orphan legume crop of resource-poor farmers.</title>
        <authorList>
            <person name="Varshney R.K."/>
            <person name="Chen W."/>
            <person name="Li Y."/>
            <person name="Bharti A.K."/>
            <person name="Saxena R.K."/>
            <person name="Schlueter J.A."/>
            <person name="Donoghue M.T."/>
            <person name="Azam S."/>
            <person name="Fan G."/>
            <person name="Whaley A.M."/>
            <person name="Farmer A.D."/>
            <person name="Sheridan J."/>
            <person name="Iwata A."/>
            <person name="Tuteja R."/>
            <person name="Penmetsa R.V."/>
            <person name="Wu W."/>
            <person name="Upadhyaya H.D."/>
            <person name="Yang S.P."/>
            <person name="Shah T."/>
            <person name="Saxena K.B."/>
            <person name="Michael T."/>
            <person name="McCombie W.R."/>
            <person name="Yang B."/>
            <person name="Zhang G."/>
            <person name="Yang H."/>
            <person name="Wang J."/>
            <person name="Spillane C."/>
            <person name="Cook D.R."/>
            <person name="May G.D."/>
            <person name="Xu X."/>
            <person name="Jackson S.A."/>
        </authorList>
    </citation>
    <scope>NUCLEOTIDE SEQUENCE [LARGE SCALE GENOMIC DNA]</scope>
    <source>
        <strain evidence="4">cv. Asha</strain>
    </source>
</reference>
<feature type="chain" id="PRO_5007588532" evidence="2">
    <location>
        <begin position="27"/>
        <end position="74"/>
    </location>
</feature>
<dbReference type="EMBL" id="CM003613">
    <property type="protein sequence ID" value="KYP54433.1"/>
    <property type="molecule type" value="Genomic_DNA"/>
</dbReference>
<dbReference type="OMA" id="RKTWMNH"/>
<accession>A0A151SI22</accession>
<dbReference type="Gramene" id="C.cajan_00602.t">
    <property type="protein sequence ID" value="C.cajan_00602.t.cds1"/>
    <property type="gene ID" value="C.cajan_00602"/>
</dbReference>
<evidence type="ECO:0000256" key="2">
    <source>
        <dbReference type="SAM" id="SignalP"/>
    </source>
</evidence>
<dbReference type="AlphaFoldDB" id="A0A151SI22"/>
<evidence type="ECO:0000313" key="3">
    <source>
        <dbReference type="EMBL" id="KYP54433.1"/>
    </source>
</evidence>
<keyword evidence="2" id="KW-0732">Signal</keyword>
<evidence type="ECO:0000256" key="1">
    <source>
        <dbReference type="SAM" id="MobiDB-lite"/>
    </source>
</evidence>
<keyword evidence="4" id="KW-1185">Reference proteome</keyword>
<evidence type="ECO:0000313" key="4">
    <source>
        <dbReference type="Proteomes" id="UP000075243"/>
    </source>
</evidence>
<name>A0A151SI22_CAJCA</name>
<organism evidence="3 4">
    <name type="scientific">Cajanus cajan</name>
    <name type="common">Pigeon pea</name>
    <name type="synonym">Cajanus indicus</name>
    <dbReference type="NCBI Taxonomy" id="3821"/>
    <lineage>
        <taxon>Eukaryota</taxon>
        <taxon>Viridiplantae</taxon>
        <taxon>Streptophyta</taxon>
        <taxon>Embryophyta</taxon>
        <taxon>Tracheophyta</taxon>
        <taxon>Spermatophyta</taxon>
        <taxon>Magnoliopsida</taxon>
        <taxon>eudicotyledons</taxon>
        <taxon>Gunneridae</taxon>
        <taxon>Pentapetalae</taxon>
        <taxon>rosids</taxon>
        <taxon>fabids</taxon>
        <taxon>Fabales</taxon>
        <taxon>Fabaceae</taxon>
        <taxon>Papilionoideae</taxon>
        <taxon>50 kb inversion clade</taxon>
        <taxon>NPAAA clade</taxon>
        <taxon>indigoferoid/millettioid clade</taxon>
        <taxon>Phaseoleae</taxon>
        <taxon>Cajanus</taxon>
    </lineage>
</organism>
<proteinExistence type="predicted"/>
<feature type="compositionally biased region" description="Basic residues" evidence="1">
    <location>
        <begin position="48"/>
        <end position="58"/>
    </location>
</feature>
<sequence>MVLRASLTCFVLFLLVLATSFVSVHSRNTLIPEDQAREPHKTWQRMNHGSHRGPKKHLLNPTPQHPFQARQFPL</sequence>
<feature type="region of interest" description="Disordered" evidence="1">
    <location>
        <begin position="33"/>
        <end position="74"/>
    </location>
</feature>
<protein>
    <submittedName>
        <fullName evidence="3">Uncharacterized protein</fullName>
    </submittedName>
</protein>
<feature type="signal peptide" evidence="2">
    <location>
        <begin position="1"/>
        <end position="26"/>
    </location>
</feature>
<dbReference type="Proteomes" id="UP000075243">
    <property type="component" value="Chromosome 11"/>
</dbReference>
<gene>
    <name evidence="3" type="ORF">KK1_000621</name>
</gene>